<protein>
    <recommendedName>
        <fullName evidence="10">Phosphatidylserine decarboxylase proenzyme</fullName>
        <ecNumber evidence="10">4.1.1.65</ecNumber>
    </recommendedName>
    <component>
        <recommendedName>
            <fullName evidence="10">Phosphatidylserine decarboxylase alpha chain</fullName>
        </recommendedName>
    </component>
    <component>
        <recommendedName>
            <fullName evidence="10">Phosphatidylserine decarboxylase beta chain</fullName>
        </recommendedName>
    </component>
</protein>
<dbReference type="EC" id="4.1.1.65" evidence="10"/>
<dbReference type="KEGG" id="sgn:SGRA_3181"/>
<comment type="PTM">
    <text evidence="10">Is synthesized initially as an inactive proenzyme. Formation of the active enzyme involves a self-maturation process in which the active site pyruvoyl group is generated from an internal serine residue via an autocatalytic post-translational modification. Two non-identical subunits are generated from the proenzyme in this reaction, and the pyruvate is formed at the N-terminus of the alpha chain, which is derived from the carboxyl end of the proenzyme. The autoendoproteolytic cleavage occurs by a canonical serine protease mechanism, in which the side chain hydroxyl group of the serine supplies its oxygen atom to form the C-terminus of the beta chain, while the remainder of the serine residue undergoes an oxidative deamination to produce ammonia and the pyruvoyl prosthetic group on the alpha chain. During this reaction, the Ser that is part of the protease active site of the proenzyme becomes the pyruvoyl prosthetic group, which constitutes an essential element of the active site of the mature decarboxylase.</text>
</comment>
<comment type="pathway">
    <text evidence="10">Phospholipid metabolism; phosphatidylethanolamine biosynthesis; phosphatidylethanolamine from CDP-diacylglycerol: step 2/2.</text>
</comment>
<dbReference type="AlphaFoldDB" id="H6L0V3"/>
<keyword evidence="12" id="KW-1185">Reference proteome</keyword>
<keyword evidence="7 10" id="KW-0456">Lyase</keyword>
<sequence>MQGIQYIDRKTGALCEERPPAEKYIRFLYQSPLGKLPLELLVRRKFLSAWYGRRMDKEKSAKKIADFVAAYNIDMSEALRSVEEFENFNAFFCRKLHPSARPIGEGLVSPADGKLLAFEHIDELRAFFVKGQAFNLKRFLGDEALAERYAKGSLLIIRLAPHDYHRYHFPYAGQAEEAQQIMGRYYSVSPYALARNFVKVFCENKRAYSILKTADRGDILLAPVGATMVGSIHFSYPPNAQLEKGQEMGYFAFGGSTVVMLLEPGQFELSADLLENSRRGMETAVRMGEQIGK</sequence>
<evidence type="ECO:0000313" key="11">
    <source>
        <dbReference type="EMBL" id="AFC25909.1"/>
    </source>
</evidence>
<dbReference type="PANTHER" id="PTHR10067:SF17">
    <property type="entry name" value="PHOSPHATIDYLSERINE DECARBOXYLASE PROENZYME 2"/>
    <property type="match status" value="1"/>
</dbReference>
<evidence type="ECO:0000256" key="4">
    <source>
        <dbReference type="ARBA" id="ARBA00023136"/>
    </source>
</evidence>
<comment type="function">
    <text evidence="10">Catalyzes the formation of phosphatidylethanolamine (PtdEtn) from phosphatidylserine (PtdSer).</text>
</comment>
<dbReference type="GO" id="GO:0004609">
    <property type="term" value="F:phosphatidylserine decarboxylase activity"/>
    <property type="evidence" value="ECO:0007669"/>
    <property type="project" value="UniProtKB-UniRule"/>
</dbReference>
<keyword evidence="5 10" id="KW-0865">Zymogen</keyword>
<dbReference type="RefSeq" id="WP_015693506.1">
    <property type="nucleotide sequence ID" value="NC_016940.1"/>
</dbReference>
<proteinExistence type="inferred from homology"/>
<evidence type="ECO:0000256" key="9">
    <source>
        <dbReference type="ARBA" id="ARBA00023317"/>
    </source>
</evidence>
<evidence type="ECO:0000256" key="8">
    <source>
        <dbReference type="ARBA" id="ARBA00023264"/>
    </source>
</evidence>
<evidence type="ECO:0000256" key="2">
    <source>
        <dbReference type="ARBA" id="ARBA00022793"/>
    </source>
</evidence>
<reference evidence="11 12" key="1">
    <citation type="journal article" date="2012" name="Stand. Genomic Sci.">
        <title>Complete genome sequencing and analysis of Saprospira grandis str. Lewin, a predatory marine bacterium.</title>
        <authorList>
            <person name="Saw J.H."/>
            <person name="Yuryev A."/>
            <person name="Kanbe M."/>
            <person name="Hou S."/>
            <person name="Young A.G."/>
            <person name="Aizawa S."/>
            <person name="Alam M."/>
        </authorList>
    </citation>
    <scope>NUCLEOTIDE SEQUENCE [LARGE SCALE GENOMIC DNA]</scope>
    <source>
        <strain evidence="11 12">Lewin</strain>
    </source>
</reference>
<feature type="site" description="Cleavage (non-hydrolytic); by autocatalysis" evidence="10">
    <location>
        <begin position="255"/>
        <end position="256"/>
    </location>
</feature>
<dbReference type="Pfam" id="PF02666">
    <property type="entry name" value="PS_Dcarbxylase"/>
    <property type="match status" value="1"/>
</dbReference>
<comment type="subunit">
    <text evidence="10">Heterodimer of a large membrane-associated beta subunit and a small pyruvoyl-containing alpha subunit.</text>
</comment>
<dbReference type="InterPro" id="IPR003817">
    <property type="entry name" value="PS_Dcarbxylase"/>
</dbReference>
<dbReference type="Proteomes" id="UP000007519">
    <property type="component" value="Chromosome"/>
</dbReference>
<dbReference type="STRING" id="984262.SGRA_3181"/>
<dbReference type="EMBL" id="CP002831">
    <property type="protein sequence ID" value="AFC25909.1"/>
    <property type="molecule type" value="Genomic_DNA"/>
</dbReference>
<dbReference type="UniPathway" id="UPA00558">
    <property type="reaction ID" value="UER00616"/>
</dbReference>
<evidence type="ECO:0000256" key="3">
    <source>
        <dbReference type="ARBA" id="ARBA00023098"/>
    </source>
</evidence>
<feature type="active site" description="Charge relay system; for autoendoproteolytic cleavage activity" evidence="10">
    <location>
        <position position="256"/>
    </location>
</feature>
<keyword evidence="3 10" id="KW-0443">Lipid metabolism</keyword>
<feature type="modified residue" description="Pyruvic acid (Ser); by autocatalysis" evidence="10">
    <location>
        <position position="256"/>
    </location>
</feature>
<evidence type="ECO:0000256" key="6">
    <source>
        <dbReference type="ARBA" id="ARBA00023209"/>
    </source>
</evidence>
<feature type="active site" description="Charge relay system; for autoendoproteolytic cleavage activity" evidence="10">
    <location>
        <position position="168"/>
    </location>
</feature>
<keyword evidence="6 10" id="KW-0594">Phospholipid biosynthesis</keyword>
<dbReference type="PANTHER" id="PTHR10067">
    <property type="entry name" value="PHOSPHATIDYLSERINE DECARBOXYLASE"/>
    <property type="match status" value="1"/>
</dbReference>
<keyword evidence="4 10" id="KW-0472">Membrane</keyword>
<keyword evidence="8 10" id="KW-1208">Phospholipid metabolism</keyword>
<evidence type="ECO:0000256" key="5">
    <source>
        <dbReference type="ARBA" id="ARBA00023145"/>
    </source>
</evidence>
<evidence type="ECO:0000313" key="12">
    <source>
        <dbReference type="Proteomes" id="UP000007519"/>
    </source>
</evidence>
<evidence type="ECO:0000256" key="1">
    <source>
        <dbReference type="ARBA" id="ARBA00022516"/>
    </source>
</evidence>
<comment type="subcellular location">
    <subcellularLocation>
        <location evidence="10">Cell membrane</location>
        <topology evidence="10">Peripheral membrane protein</topology>
    </subcellularLocation>
</comment>
<keyword evidence="2 10" id="KW-0210">Decarboxylase</keyword>
<dbReference type="GO" id="GO:0005886">
    <property type="term" value="C:plasma membrane"/>
    <property type="evidence" value="ECO:0007669"/>
    <property type="project" value="UniProtKB-SubCell"/>
</dbReference>
<keyword evidence="9 10" id="KW-0670">Pyruvate</keyword>
<gene>
    <name evidence="10 11" type="primary">psd</name>
    <name evidence="11" type="ordered locus">SGRA_3181</name>
</gene>
<keyword evidence="10" id="KW-1003">Cell membrane</keyword>
<feature type="active site" description="Charge relay system; for autoendoproteolytic cleavage activity" evidence="10">
    <location>
        <position position="112"/>
    </location>
</feature>
<feature type="chain" id="PRO_5023393712" description="Phosphatidylserine decarboxylase alpha chain" evidence="10">
    <location>
        <begin position="256"/>
        <end position="293"/>
    </location>
</feature>
<dbReference type="HOGENOM" id="CLU_029061_2_2_10"/>
<dbReference type="HAMAP" id="MF_00663">
    <property type="entry name" value="PS_decarb_PSD_B_type2"/>
    <property type="match status" value="1"/>
</dbReference>
<comment type="similarity">
    <text evidence="10">Belongs to the phosphatidylserine decarboxylase family. PSD-B subfamily. Prokaryotic type II sub-subfamily.</text>
</comment>
<name>H6L0V3_SAPGL</name>
<dbReference type="GO" id="GO:0006646">
    <property type="term" value="P:phosphatidylethanolamine biosynthetic process"/>
    <property type="evidence" value="ECO:0007669"/>
    <property type="project" value="UniProtKB-UniRule"/>
</dbReference>
<keyword evidence="1 10" id="KW-0444">Lipid biosynthesis</keyword>
<comment type="cofactor">
    <cofactor evidence="10">
        <name>pyruvate</name>
        <dbReference type="ChEBI" id="CHEBI:15361"/>
    </cofactor>
    <text evidence="10">Binds 1 pyruvoyl group covalently per subunit.</text>
</comment>
<feature type="chain" id="PRO_5023393713" description="Phosphatidylserine decarboxylase beta chain" evidence="10">
    <location>
        <begin position="1"/>
        <end position="255"/>
    </location>
</feature>
<evidence type="ECO:0000256" key="7">
    <source>
        <dbReference type="ARBA" id="ARBA00023239"/>
    </source>
</evidence>
<evidence type="ECO:0000256" key="10">
    <source>
        <dbReference type="HAMAP-Rule" id="MF_00663"/>
    </source>
</evidence>
<comment type="catalytic activity">
    <reaction evidence="10">
        <text>a 1,2-diacyl-sn-glycero-3-phospho-L-serine + H(+) = a 1,2-diacyl-sn-glycero-3-phosphoethanolamine + CO2</text>
        <dbReference type="Rhea" id="RHEA:20828"/>
        <dbReference type="ChEBI" id="CHEBI:15378"/>
        <dbReference type="ChEBI" id="CHEBI:16526"/>
        <dbReference type="ChEBI" id="CHEBI:57262"/>
        <dbReference type="ChEBI" id="CHEBI:64612"/>
        <dbReference type="EC" id="4.1.1.65"/>
    </reaction>
</comment>
<dbReference type="InterPro" id="IPR033179">
    <property type="entry name" value="PSD_type2_pro"/>
</dbReference>
<accession>H6L0V3</accession>
<dbReference type="OrthoDB" id="9802030at2"/>
<feature type="active site" description="Schiff-base intermediate with substrate; via pyruvic acid; for decarboxylase activity" evidence="10">
    <location>
        <position position="256"/>
    </location>
</feature>
<organism evidence="11 12">
    <name type="scientific">Saprospira grandis (strain Lewin)</name>
    <dbReference type="NCBI Taxonomy" id="984262"/>
    <lineage>
        <taxon>Bacteria</taxon>
        <taxon>Pseudomonadati</taxon>
        <taxon>Bacteroidota</taxon>
        <taxon>Saprospiria</taxon>
        <taxon>Saprospirales</taxon>
        <taxon>Saprospiraceae</taxon>
        <taxon>Saprospira</taxon>
    </lineage>
</organism>
<dbReference type="eggNOG" id="COG0688">
    <property type="taxonomic scope" value="Bacteria"/>
</dbReference>